<dbReference type="SUPFAM" id="SSF52047">
    <property type="entry name" value="RNI-like"/>
    <property type="match status" value="1"/>
</dbReference>
<proteinExistence type="inferred from homology"/>
<protein>
    <submittedName>
        <fullName evidence="11">Uncharacterized protein</fullName>
    </submittedName>
</protein>
<evidence type="ECO:0000256" key="7">
    <source>
        <dbReference type="ARBA" id="ARBA00022737"/>
    </source>
</evidence>
<dbReference type="SMART" id="SM00369">
    <property type="entry name" value="LRR_TYP"/>
    <property type="match status" value="4"/>
</dbReference>
<evidence type="ECO:0000256" key="6">
    <source>
        <dbReference type="ARBA" id="ARBA00022729"/>
    </source>
</evidence>
<evidence type="ECO:0000256" key="1">
    <source>
        <dbReference type="ARBA" id="ARBA00004162"/>
    </source>
</evidence>
<dbReference type="InterPro" id="IPR003591">
    <property type="entry name" value="Leu-rich_rpt_typical-subtyp"/>
</dbReference>
<keyword evidence="12" id="KW-1185">Reference proteome</keyword>
<dbReference type="InterPro" id="IPR032675">
    <property type="entry name" value="LRR_dom_sf"/>
</dbReference>
<keyword evidence="3" id="KW-1003">Cell membrane</keyword>
<evidence type="ECO:0000256" key="4">
    <source>
        <dbReference type="ARBA" id="ARBA00022614"/>
    </source>
</evidence>
<reference evidence="11 12" key="1">
    <citation type="submission" date="2022-03" db="EMBL/GenBank/DDBJ databases">
        <authorList>
            <person name="Nunn A."/>
            <person name="Chopra R."/>
            <person name="Nunn A."/>
            <person name="Contreras Garrido A."/>
        </authorList>
    </citation>
    <scope>NUCLEOTIDE SEQUENCE [LARGE SCALE GENOMIC DNA]</scope>
</reference>
<evidence type="ECO:0000256" key="10">
    <source>
        <dbReference type="ARBA" id="ARBA00023170"/>
    </source>
</evidence>
<dbReference type="GO" id="GO:0005886">
    <property type="term" value="C:plasma membrane"/>
    <property type="evidence" value="ECO:0007669"/>
    <property type="project" value="UniProtKB-SubCell"/>
</dbReference>
<dbReference type="Pfam" id="PF13855">
    <property type="entry name" value="LRR_8"/>
    <property type="match status" value="1"/>
</dbReference>
<organism evidence="11 12">
    <name type="scientific">Thlaspi arvense</name>
    <name type="common">Field penny-cress</name>
    <dbReference type="NCBI Taxonomy" id="13288"/>
    <lineage>
        <taxon>Eukaryota</taxon>
        <taxon>Viridiplantae</taxon>
        <taxon>Streptophyta</taxon>
        <taxon>Embryophyta</taxon>
        <taxon>Tracheophyta</taxon>
        <taxon>Spermatophyta</taxon>
        <taxon>Magnoliopsida</taxon>
        <taxon>eudicotyledons</taxon>
        <taxon>Gunneridae</taxon>
        <taxon>Pentapetalae</taxon>
        <taxon>rosids</taxon>
        <taxon>malvids</taxon>
        <taxon>Brassicales</taxon>
        <taxon>Brassicaceae</taxon>
        <taxon>Thlaspideae</taxon>
        <taxon>Thlaspi</taxon>
    </lineage>
</organism>
<dbReference type="PANTHER" id="PTHR48062">
    <property type="entry name" value="RECEPTOR-LIKE PROTEIN 14"/>
    <property type="match status" value="1"/>
</dbReference>
<keyword evidence="4" id="KW-0433">Leucine-rich repeat</keyword>
<name>A0AAU9SE49_THLAR</name>
<sequence length="568" mass="64476">MSYGSLKNWRFWISLNEFDNSIFPFLGAAKSLKTLYLQNNKMDGPFPLKELQDLTKLELLDLSRNKFNGSISVQVLPALRKLIALDLSNNEFSGSMELQGKFTYDFHGFVSCRDLQELVISNNKLLGQFPLCITSLSKLRVLDLSSNQLNGEVPSDLGNIIALEYISLLDNNFQGFFSLSSIANLSELRVFKLSSNSNSLQLVLESSWQPKFQLSVIELRFCNLEKVPHFLLHQNDLRHVDLSHNKIPRNFSSWLLANNTNLEALLLRNNSLTIFQLPESAHKLIYLDVSVNKFNHSVPNNIGLILPHLRYMDLANNDFQGNLPSSIVSTGSCQDDEFYGYDYGVTHHNGYYIPSFSHVPNFFSTENVGMYFKSLLVVDMFNMDYLARTHAKIEFATKHRYDAYMGGNLKLLFGVDLSRNELIGEIPKELGGLVELQALNLSHNNLSGVITKSFSRIKYVESLDLSFNRLQGRIPPQLTDLSRLAIFNQFRIRDSRFFINQPINGVSAILGNKIGQGSVDFGTAAVEKNKKIIEVNQATEQAAKFPQRVGRAWFFIVDAFIRKVRNLL</sequence>
<keyword evidence="10" id="KW-0675">Receptor</keyword>
<dbReference type="FunFam" id="3.80.10.10:FF:000383">
    <property type="entry name" value="Leucine-rich repeat receptor protein kinase EMS1"/>
    <property type="match status" value="1"/>
</dbReference>
<comment type="similarity">
    <text evidence="2">Belongs to the RLP family.</text>
</comment>
<evidence type="ECO:0000256" key="2">
    <source>
        <dbReference type="ARBA" id="ARBA00009592"/>
    </source>
</evidence>
<dbReference type="InterPro" id="IPR001611">
    <property type="entry name" value="Leu-rich_rpt"/>
</dbReference>
<evidence type="ECO:0000256" key="3">
    <source>
        <dbReference type="ARBA" id="ARBA00022475"/>
    </source>
</evidence>
<dbReference type="Proteomes" id="UP000836841">
    <property type="component" value="Chromosome 5"/>
</dbReference>
<comment type="subcellular location">
    <subcellularLocation>
        <location evidence="1">Cell membrane</location>
        <topology evidence="1">Single-pass membrane protein</topology>
    </subcellularLocation>
</comment>
<dbReference type="EMBL" id="OU466861">
    <property type="protein sequence ID" value="CAH2065873.1"/>
    <property type="molecule type" value="Genomic_DNA"/>
</dbReference>
<evidence type="ECO:0000313" key="12">
    <source>
        <dbReference type="Proteomes" id="UP000836841"/>
    </source>
</evidence>
<keyword evidence="5" id="KW-0812">Transmembrane</keyword>
<feature type="non-terminal residue" evidence="11">
    <location>
        <position position="568"/>
    </location>
</feature>
<dbReference type="InterPro" id="IPR051502">
    <property type="entry name" value="RLP_Defense_Trigger"/>
</dbReference>
<dbReference type="Gene3D" id="3.80.10.10">
    <property type="entry name" value="Ribonuclease Inhibitor"/>
    <property type="match status" value="2"/>
</dbReference>
<dbReference type="AlphaFoldDB" id="A0AAU9SE49"/>
<dbReference type="PRINTS" id="PR00019">
    <property type="entry name" value="LEURICHRPT"/>
</dbReference>
<keyword evidence="9" id="KW-0472">Membrane</keyword>
<evidence type="ECO:0000256" key="5">
    <source>
        <dbReference type="ARBA" id="ARBA00022692"/>
    </source>
</evidence>
<evidence type="ECO:0000256" key="8">
    <source>
        <dbReference type="ARBA" id="ARBA00022989"/>
    </source>
</evidence>
<gene>
    <name evidence="11" type="ORF">TAV2_LOCUS16447</name>
</gene>
<keyword evidence="7" id="KW-0677">Repeat</keyword>
<dbReference type="SUPFAM" id="SSF52058">
    <property type="entry name" value="L domain-like"/>
    <property type="match status" value="1"/>
</dbReference>
<dbReference type="PANTHER" id="PTHR48062:SF52">
    <property type="entry name" value="RECEPTOR-LIKE PROTEIN 8-RELATED"/>
    <property type="match status" value="1"/>
</dbReference>
<evidence type="ECO:0000256" key="9">
    <source>
        <dbReference type="ARBA" id="ARBA00023136"/>
    </source>
</evidence>
<accession>A0AAU9SE49</accession>
<keyword evidence="8" id="KW-1133">Transmembrane helix</keyword>
<keyword evidence="6" id="KW-0732">Signal</keyword>
<dbReference type="Pfam" id="PF00560">
    <property type="entry name" value="LRR_1"/>
    <property type="match status" value="3"/>
</dbReference>
<evidence type="ECO:0000313" key="11">
    <source>
        <dbReference type="EMBL" id="CAH2065873.1"/>
    </source>
</evidence>